<reference evidence="12" key="1">
    <citation type="submission" date="2019-12" db="EMBL/GenBank/DDBJ databases">
        <title>Genome sequencing and annotation of Brassica cretica.</title>
        <authorList>
            <person name="Studholme D.J."/>
            <person name="Sarris P."/>
        </authorList>
    </citation>
    <scope>NUCLEOTIDE SEQUENCE</scope>
    <source>
        <strain evidence="12">PFS-109/04</strain>
        <tissue evidence="12">Leaf</tissue>
    </source>
</reference>
<dbReference type="Proteomes" id="UP000712600">
    <property type="component" value="Unassembled WGS sequence"/>
</dbReference>
<comment type="caution">
    <text evidence="12">The sequence shown here is derived from an EMBL/GenBank/DDBJ whole genome shotgun (WGS) entry which is preliminary data.</text>
</comment>
<evidence type="ECO:0000256" key="2">
    <source>
        <dbReference type="ARBA" id="ARBA00004814"/>
    </source>
</evidence>
<gene>
    <name evidence="12" type="ORF">F2Q69_00023447</name>
</gene>
<dbReference type="PANTHER" id="PTHR43539:SF55">
    <property type="entry name" value="FLAVIN-CONTAINING MONOOXYGENASE"/>
    <property type="match status" value="1"/>
</dbReference>
<dbReference type="EC" id="1.14.13.168" evidence="10"/>
<sequence length="146" mass="16066">MGPMELKVLTGKTPVLDIGAMEKIKSGQVDIVPGIKRFSRSHVELVDGQILDLDAVVLATGYRSNVPSWLQENDLFYKNGFPTSPFPNAWKGKSGFYAAGFTRKGLAGASADAISIAEDIGNVWREETKRRKMRTRVGHRRCISVA</sequence>
<keyword evidence="5" id="KW-0274">FAD</keyword>
<accession>A0A8S9QDW0</accession>
<dbReference type="Gene3D" id="3.50.50.60">
    <property type="entry name" value="FAD/NAD(P)-binding domain"/>
    <property type="match status" value="1"/>
</dbReference>
<comment type="similarity">
    <text evidence="3">Belongs to the FMO family.</text>
</comment>
<organism evidence="12 13">
    <name type="scientific">Brassica cretica</name>
    <name type="common">Mustard</name>
    <dbReference type="NCBI Taxonomy" id="69181"/>
    <lineage>
        <taxon>Eukaryota</taxon>
        <taxon>Viridiplantae</taxon>
        <taxon>Streptophyta</taxon>
        <taxon>Embryophyta</taxon>
        <taxon>Tracheophyta</taxon>
        <taxon>Spermatophyta</taxon>
        <taxon>Magnoliopsida</taxon>
        <taxon>eudicotyledons</taxon>
        <taxon>Gunneridae</taxon>
        <taxon>Pentapetalae</taxon>
        <taxon>rosids</taxon>
        <taxon>malvids</taxon>
        <taxon>Brassicales</taxon>
        <taxon>Brassicaceae</taxon>
        <taxon>Brassiceae</taxon>
        <taxon>Brassica</taxon>
    </lineage>
</organism>
<evidence type="ECO:0000256" key="5">
    <source>
        <dbReference type="ARBA" id="ARBA00022827"/>
    </source>
</evidence>
<protein>
    <recommendedName>
        <fullName evidence="10">indole-3-pyruvate monooxygenase</fullName>
        <ecNumber evidence="10">1.14.13.168</ecNumber>
    </recommendedName>
</protein>
<evidence type="ECO:0000256" key="3">
    <source>
        <dbReference type="ARBA" id="ARBA00009183"/>
    </source>
</evidence>
<dbReference type="InterPro" id="IPR036188">
    <property type="entry name" value="FAD/NAD-bd_sf"/>
</dbReference>
<dbReference type="AlphaFoldDB" id="A0A8S9QDW0"/>
<comment type="catalytic activity">
    <reaction evidence="11">
        <text>indole-3-pyruvate + NADPH + O2 + H(+) = (indol-3-yl)acetate + CO2 + NADP(+) + H2O</text>
        <dbReference type="Rhea" id="RHEA:34331"/>
        <dbReference type="ChEBI" id="CHEBI:15377"/>
        <dbReference type="ChEBI" id="CHEBI:15378"/>
        <dbReference type="ChEBI" id="CHEBI:15379"/>
        <dbReference type="ChEBI" id="CHEBI:16526"/>
        <dbReference type="ChEBI" id="CHEBI:17640"/>
        <dbReference type="ChEBI" id="CHEBI:30854"/>
        <dbReference type="ChEBI" id="CHEBI:57783"/>
        <dbReference type="ChEBI" id="CHEBI:58349"/>
        <dbReference type="EC" id="1.14.13.168"/>
    </reaction>
</comment>
<evidence type="ECO:0000256" key="1">
    <source>
        <dbReference type="ARBA" id="ARBA00001974"/>
    </source>
</evidence>
<dbReference type="InterPro" id="IPR050982">
    <property type="entry name" value="Auxin_biosynth/cation_transpt"/>
</dbReference>
<keyword evidence="4" id="KW-0285">Flavoprotein</keyword>
<evidence type="ECO:0000256" key="8">
    <source>
        <dbReference type="ARBA" id="ARBA00023033"/>
    </source>
</evidence>
<evidence type="ECO:0000256" key="4">
    <source>
        <dbReference type="ARBA" id="ARBA00022630"/>
    </source>
</evidence>
<proteinExistence type="inferred from homology"/>
<dbReference type="GO" id="GO:0103075">
    <property type="term" value="F:indole-3-pyruvate monooxygenase activity"/>
    <property type="evidence" value="ECO:0007669"/>
    <property type="project" value="UniProtKB-EC"/>
</dbReference>
<evidence type="ECO:0000256" key="6">
    <source>
        <dbReference type="ARBA" id="ARBA00022857"/>
    </source>
</evidence>
<name>A0A8S9QDW0_BRACR</name>
<comment type="cofactor">
    <cofactor evidence="1">
        <name>FAD</name>
        <dbReference type="ChEBI" id="CHEBI:57692"/>
    </cofactor>
</comment>
<evidence type="ECO:0000313" key="12">
    <source>
        <dbReference type="EMBL" id="KAF3541955.1"/>
    </source>
</evidence>
<evidence type="ECO:0000256" key="11">
    <source>
        <dbReference type="ARBA" id="ARBA00047707"/>
    </source>
</evidence>
<dbReference type="PANTHER" id="PTHR43539">
    <property type="entry name" value="FLAVIN-BINDING MONOOXYGENASE-LIKE PROTEIN (AFU_ORTHOLOGUE AFUA_4G09220)"/>
    <property type="match status" value="1"/>
</dbReference>
<evidence type="ECO:0000256" key="7">
    <source>
        <dbReference type="ARBA" id="ARBA00023002"/>
    </source>
</evidence>
<dbReference type="SUPFAM" id="SSF51905">
    <property type="entry name" value="FAD/NAD(P)-binding domain"/>
    <property type="match status" value="1"/>
</dbReference>
<keyword evidence="9" id="KW-0073">Auxin biosynthesis</keyword>
<evidence type="ECO:0000256" key="9">
    <source>
        <dbReference type="ARBA" id="ARBA00023070"/>
    </source>
</evidence>
<keyword evidence="7" id="KW-0560">Oxidoreductase</keyword>
<evidence type="ECO:0000256" key="10">
    <source>
        <dbReference type="ARBA" id="ARBA00039148"/>
    </source>
</evidence>
<dbReference type="GO" id="GO:0009851">
    <property type="term" value="P:auxin biosynthetic process"/>
    <property type="evidence" value="ECO:0007669"/>
    <property type="project" value="UniProtKB-KW"/>
</dbReference>
<dbReference type="GO" id="GO:0050660">
    <property type="term" value="F:flavin adenine dinucleotide binding"/>
    <property type="evidence" value="ECO:0007669"/>
    <property type="project" value="TreeGrafter"/>
</dbReference>
<keyword evidence="6" id="KW-0521">NADP</keyword>
<comment type="pathway">
    <text evidence="2">Plant hormone metabolism; auxin biosynthesis.</text>
</comment>
<keyword evidence="8" id="KW-0503">Monooxygenase</keyword>
<evidence type="ECO:0000313" key="13">
    <source>
        <dbReference type="Proteomes" id="UP000712600"/>
    </source>
</evidence>
<dbReference type="EMBL" id="QGKX02001290">
    <property type="protein sequence ID" value="KAF3541955.1"/>
    <property type="molecule type" value="Genomic_DNA"/>
</dbReference>